<comment type="caution">
    <text evidence="2">The sequence shown here is derived from an EMBL/GenBank/DDBJ whole genome shotgun (WGS) entry which is preliminary data.</text>
</comment>
<protein>
    <submittedName>
        <fullName evidence="2">Helix-turn-helix domain protein</fullName>
    </submittedName>
</protein>
<name>A0A5C5XXE0_9BACT</name>
<dbReference type="Pfam" id="PF12728">
    <property type="entry name" value="HTH_17"/>
    <property type="match status" value="1"/>
</dbReference>
<dbReference type="AlphaFoldDB" id="A0A5C5XXE0"/>
<gene>
    <name evidence="2" type="ORF">Pla123a_44530</name>
</gene>
<dbReference type="SUPFAM" id="SSF46955">
    <property type="entry name" value="Putative DNA-binding domain"/>
    <property type="match status" value="1"/>
</dbReference>
<dbReference type="RefSeq" id="WP_146591041.1">
    <property type="nucleotide sequence ID" value="NZ_SJPO01000013.1"/>
</dbReference>
<evidence type="ECO:0000313" key="2">
    <source>
        <dbReference type="EMBL" id="TWT67023.1"/>
    </source>
</evidence>
<accession>A0A5C5XXE0</accession>
<keyword evidence="3" id="KW-1185">Reference proteome</keyword>
<reference evidence="2 3" key="1">
    <citation type="submission" date="2019-02" db="EMBL/GenBank/DDBJ databases">
        <title>Deep-cultivation of Planctomycetes and their phenomic and genomic characterization uncovers novel biology.</title>
        <authorList>
            <person name="Wiegand S."/>
            <person name="Jogler M."/>
            <person name="Boedeker C."/>
            <person name="Pinto D."/>
            <person name="Vollmers J."/>
            <person name="Rivas-Marin E."/>
            <person name="Kohn T."/>
            <person name="Peeters S.H."/>
            <person name="Heuer A."/>
            <person name="Rast P."/>
            <person name="Oberbeckmann S."/>
            <person name="Bunk B."/>
            <person name="Jeske O."/>
            <person name="Meyerdierks A."/>
            <person name="Storesund J.E."/>
            <person name="Kallscheuer N."/>
            <person name="Luecker S."/>
            <person name="Lage O.M."/>
            <person name="Pohl T."/>
            <person name="Merkel B.J."/>
            <person name="Hornburger P."/>
            <person name="Mueller R.-W."/>
            <person name="Bruemmer F."/>
            <person name="Labrenz M."/>
            <person name="Spormann A.M."/>
            <person name="Op Den Camp H."/>
            <person name="Overmann J."/>
            <person name="Amann R."/>
            <person name="Jetten M.S.M."/>
            <person name="Mascher T."/>
            <person name="Medema M.H."/>
            <person name="Devos D.P."/>
            <person name="Kaster A.-K."/>
            <person name="Ovreas L."/>
            <person name="Rohde M."/>
            <person name="Galperin M.Y."/>
            <person name="Jogler C."/>
        </authorList>
    </citation>
    <scope>NUCLEOTIDE SEQUENCE [LARGE SCALE GENOMIC DNA]</scope>
    <source>
        <strain evidence="2 3">Pla123a</strain>
    </source>
</reference>
<dbReference type="EMBL" id="SJPO01000013">
    <property type="protein sequence ID" value="TWT67023.1"/>
    <property type="molecule type" value="Genomic_DNA"/>
</dbReference>
<dbReference type="InterPro" id="IPR041657">
    <property type="entry name" value="HTH_17"/>
</dbReference>
<dbReference type="Proteomes" id="UP000318478">
    <property type="component" value="Unassembled WGS sequence"/>
</dbReference>
<sequence>MDKNDEKPAARKPPTIGDNACLLATPTQVAEMLQVSTRTLWRMRAAGKLPEPVRLGAAVRWRRDEIEQWVRDGCPAHCRRIDGFRSR</sequence>
<evidence type="ECO:0000259" key="1">
    <source>
        <dbReference type="Pfam" id="PF12728"/>
    </source>
</evidence>
<proteinExistence type="predicted"/>
<evidence type="ECO:0000313" key="3">
    <source>
        <dbReference type="Proteomes" id="UP000318478"/>
    </source>
</evidence>
<dbReference type="Gene3D" id="1.10.238.160">
    <property type="match status" value="1"/>
</dbReference>
<dbReference type="InterPro" id="IPR009061">
    <property type="entry name" value="DNA-bd_dom_put_sf"/>
</dbReference>
<dbReference type="OrthoDB" id="291753at2"/>
<feature type="domain" description="Helix-turn-helix" evidence="1">
    <location>
        <begin position="25"/>
        <end position="72"/>
    </location>
</feature>
<organism evidence="2 3">
    <name type="scientific">Posidoniimonas polymericola</name>
    <dbReference type="NCBI Taxonomy" id="2528002"/>
    <lineage>
        <taxon>Bacteria</taxon>
        <taxon>Pseudomonadati</taxon>
        <taxon>Planctomycetota</taxon>
        <taxon>Planctomycetia</taxon>
        <taxon>Pirellulales</taxon>
        <taxon>Lacipirellulaceae</taxon>
        <taxon>Posidoniimonas</taxon>
    </lineage>
</organism>